<reference evidence="3 4" key="1">
    <citation type="journal article" date="2008" name="Int. J. Syst. Evol. Microbiol.">
        <title>Nocardioides daphniae sp. nov., isolated from Daphnia cucullata (Crustacea: Cladocera).</title>
        <authorList>
            <person name="Toth E.M."/>
            <person name="Keki Z."/>
            <person name="Homonnay Z.G."/>
            <person name="Borsodi A.K."/>
            <person name="Marialigeti K."/>
            <person name="Schumann P."/>
        </authorList>
    </citation>
    <scope>NUCLEOTIDE SEQUENCE [LARGE SCALE GENOMIC DNA]</scope>
    <source>
        <strain evidence="3 4">JCM 16608</strain>
    </source>
</reference>
<dbReference type="KEGG" id="ndp:E2C04_17075"/>
<dbReference type="Proteomes" id="UP000297025">
    <property type="component" value="Chromosome"/>
</dbReference>
<reference evidence="2" key="5">
    <citation type="submission" date="2024-05" db="EMBL/GenBank/DDBJ databases">
        <authorList>
            <person name="Sun Q."/>
            <person name="Sedlacek I."/>
        </authorList>
    </citation>
    <scope>NUCLEOTIDE SEQUENCE</scope>
    <source>
        <strain evidence="2">CCM 7403</strain>
    </source>
</reference>
<gene>
    <name evidence="3" type="ORF">E2C04_17075</name>
    <name evidence="2" type="ORF">GCM10007231_08660</name>
</gene>
<proteinExistence type="predicted"/>
<dbReference type="EMBL" id="BMCK01000001">
    <property type="protein sequence ID" value="GGD12027.1"/>
    <property type="molecule type" value="Genomic_DNA"/>
</dbReference>
<name>A0A4P7UGJ6_9ACTN</name>
<evidence type="ECO:0000313" key="5">
    <source>
        <dbReference type="Proteomes" id="UP000630594"/>
    </source>
</evidence>
<evidence type="ECO:0000313" key="3">
    <source>
        <dbReference type="EMBL" id="QCC78485.1"/>
    </source>
</evidence>
<reference evidence="3" key="4">
    <citation type="submission" date="2019-03" db="EMBL/GenBank/DDBJ databases">
        <authorList>
            <person name="Huang Y."/>
        </authorList>
    </citation>
    <scope>NUCLEOTIDE SEQUENCE</scope>
    <source>
        <strain evidence="3">JCM 16608</strain>
    </source>
</reference>
<evidence type="ECO:0000313" key="2">
    <source>
        <dbReference type="EMBL" id="GGD12027.1"/>
    </source>
</evidence>
<dbReference type="Pfam" id="PF16571">
    <property type="entry name" value="FBP_C"/>
    <property type="match status" value="1"/>
</dbReference>
<evidence type="ECO:0000259" key="1">
    <source>
        <dbReference type="Pfam" id="PF16571"/>
    </source>
</evidence>
<reference evidence="2" key="2">
    <citation type="journal article" date="2014" name="Int. J. Syst. Evol. Microbiol.">
        <title>Complete genome of a new Firmicutes species belonging to the dominant human colonic microbiota ('Ruminococcus bicirculans') reveals two chromosomes and a selective capacity to utilize plant glucans.</title>
        <authorList>
            <consortium name="NISC Comparative Sequencing Program"/>
            <person name="Wegmann U."/>
            <person name="Louis P."/>
            <person name="Goesmann A."/>
            <person name="Henrissat B."/>
            <person name="Duncan S.H."/>
            <person name="Flint H.J."/>
        </authorList>
    </citation>
    <scope>NUCLEOTIDE SEQUENCE</scope>
    <source>
        <strain evidence="2">CCM 7403</strain>
    </source>
</reference>
<dbReference type="Proteomes" id="UP000630594">
    <property type="component" value="Unassembled WGS sequence"/>
</dbReference>
<dbReference type="OrthoDB" id="4171838at2"/>
<dbReference type="InterPro" id="IPR032330">
    <property type="entry name" value="EF-G-binding_C"/>
</dbReference>
<dbReference type="EMBL" id="CP038462">
    <property type="protein sequence ID" value="QCC78485.1"/>
    <property type="molecule type" value="Genomic_DNA"/>
</dbReference>
<feature type="domain" description="Elongation factor G-binding protein C-terminal treble-clef zinc-finger" evidence="1">
    <location>
        <begin position="8"/>
        <end position="161"/>
    </location>
</feature>
<sequence length="166" mass="18063">MQSLTPDEIRASFVNCSKGEAKRLPLPTAYDAIRWPDLDFLGWRDLAGPGTAYVVAPWRGEPTGLVLRVGNRAGHGGRKNMCAFCLTTHSSSDMDLMVAPRAGAAGRNGNTVGTYLCADLACSLYVRKLKRPARVQPEETTTTEVRVARLQENLDAFVRRVTAPTG</sequence>
<organism evidence="3 4">
    <name type="scientific">Nocardioides daphniae</name>
    <dbReference type="NCBI Taxonomy" id="402297"/>
    <lineage>
        <taxon>Bacteria</taxon>
        <taxon>Bacillati</taxon>
        <taxon>Actinomycetota</taxon>
        <taxon>Actinomycetes</taxon>
        <taxon>Propionibacteriales</taxon>
        <taxon>Nocardioidaceae</taxon>
        <taxon>Nocardioides</taxon>
    </lineage>
</organism>
<accession>A0A4P7UGJ6</accession>
<dbReference type="RefSeq" id="WP_135833522.1">
    <property type="nucleotide sequence ID" value="NZ_BMCK01000001.1"/>
</dbReference>
<reference evidence="5" key="3">
    <citation type="journal article" date="2019" name="Int. J. Syst. Evol. Microbiol.">
        <title>The Global Catalogue of Microorganisms (GCM) 10K type strain sequencing project: providing services to taxonomists for standard genome sequencing and annotation.</title>
        <authorList>
            <consortium name="The Broad Institute Genomics Platform"/>
            <consortium name="The Broad Institute Genome Sequencing Center for Infectious Disease"/>
            <person name="Wu L."/>
            <person name="Ma J."/>
        </authorList>
    </citation>
    <scope>NUCLEOTIDE SEQUENCE [LARGE SCALE GENOMIC DNA]</scope>
    <source>
        <strain evidence="5">CCM 7403</strain>
    </source>
</reference>
<evidence type="ECO:0000313" key="4">
    <source>
        <dbReference type="Proteomes" id="UP000297025"/>
    </source>
</evidence>
<dbReference type="AlphaFoldDB" id="A0A4P7UGJ6"/>
<keyword evidence="5" id="KW-1185">Reference proteome</keyword>
<protein>
    <submittedName>
        <fullName evidence="3">FBP domain-containing protein</fullName>
    </submittedName>
</protein>